<protein>
    <submittedName>
        <fullName evidence="2">Phosphate/phosphite/phosphonate ABC transporter substrate-binding protein</fullName>
    </submittedName>
</protein>
<evidence type="ECO:0000256" key="1">
    <source>
        <dbReference type="SAM" id="SignalP"/>
    </source>
</evidence>
<dbReference type="RefSeq" id="WP_273600394.1">
    <property type="nucleotide sequence ID" value="NZ_JAQQXT010000006.1"/>
</dbReference>
<dbReference type="Gene3D" id="3.40.190.10">
    <property type="entry name" value="Periplasmic binding protein-like II"/>
    <property type="match status" value="2"/>
</dbReference>
<comment type="caution">
    <text evidence="2">The sequence shown here is derived from an EMBL/GenBank/DDBJ whole genome shotgun (WGS) entry which is preliminary data.</text>
</comment>
<dbReference type="Pfam" id="PF12974">
    <property type="entry name" value="Phosphonate-bd"/>
    <property type="match status" value="1"/>
</dbReference>
<dbReference type="SUPFAM" id="SSF53850">
    <property type="entry name" value="Periplasmic binding protein-like II"/>
    <property type="match status" value="1"/>
</dbReference>
<dbReference type="Proteomes" id="UP001221189">
    <property type="component" value="Unassembled WGS sequence"/>
</dbReference>
<evidence type="ECO:0000313" key="3">
    <source>
        <dbReference type="Proteomes" id="UP001221189"/>
    </source>
</evidence>
<organism evidence="2 3">
    <name type="scientific">Roseateles albus</name>
    <dbReference type="NCBI Taxonomy" id="2987525"/>
    <lineage>
        <taxon>Bacteria</taxon>
        <taxon>Pseudomonadati</taxon>
        <taxon>Pseudomonadota</taxon>
        <taxon>Betaproteobacteria</taxon>
        <taxon>Burkholderiales</taxon>
        <taxon>Sphaerotilaceae</taxon>
        <taxon>Roseateles</taxon>
    </lineage>
</organism>
<dbReference type="EMBL" id="JAQQXT010000006">
    <property type="protein sequence ID" value="MDC8772167.1"/>
    <property type="molecule type" value="Genomic_DNA"/>
</dbReference>
<gene>
    <name evidence="2" type="ORF">PRZ03_11350</name>
</gene>
<reference evidence="2 3" key="1">
    <citation type="submission" date="2022-10" db="EMBL/GenBank/DDBJ databases">
        <title>Paucibacter sp. hw1 Genome sequencing.</title>
        <authorList>
            <person name="Park S."/>
        </authorList>
    </citation>
    <scope>NUCLEOTIDE SEQUENCE [LARGE SCALE GENOMIC DNA]</scope>
    <source>
        <strain evidence="3">hw1</strain>
    </source>
</reference>
<evidence type="ECO:0000313" key="2">
    <source>
        <dbReference type="EMBL" id="MDC8772167.1"/>
    </source>
</evidence>
<dbReference type="PANTHER" id="PTHR35841:SF1">
    <property type="entry name" value="PHOSPHONATES-BINDING PERIPLASMIC PROTEIN"/>
    <property type="match status" value="1"/>
</dbReference>
<name>A0ABT5KE05_9BURK</name>
<sequence length="294" mass="31885">MEKCKLARHRRSALTLALQLCGLLLGGFAAGPLRAQAAPEKPSYSVYIVPQFQAAEIQRIWAPLLEKLGQEAGLQLTLKLVKDIPAFEAELASGRPDFAYMNPYHQLLAHAAQGYRPLLRDSKMLKGLLLVRKDDPIKSVQDLQGKELAFPAPNALGASLLIRAQLAEGEGVQIKPIYAKTHSNAYRLTLVGKTAASGGLRGTLDKEPEAVQAGLRVLMETQGAAPHPFSAHPRVPAAQAQAVAAAMLKMSADPALQALFKDIPMAKPVAADFERDYRPLAKLRLEKYLSQDSD</sequence>
<dbReference type="PANTHER" id="PTHR35841">
    <property type="entry name" value="PHOSPHONATES-BINDING PERIPLASMIC PROTEIN"/>
    <property type="match status" value="1"/>
</dbReference>
<keyword evidence="3" id="KW-1185">Reference proteome</keyword>
<proteinExistence type="predicted"/>
<keyword evidence="1" id="KW-0732">Signal</keyword>
<accession>A0ABT5KE05</accession>
<feature type="signal peptide" evidence="1">
    <location>
        <begin position="1"/>
        <end position="37"/>
    </location>
</feature>
<feature type="chain" id="PRO_5047098370" evidence="1">
    <location>
        <begin position="38"/>
        <end position="294"/>
    </location>
</feature>